<evidence type="ECO:0000313" key="9">
    <source>
        <dbReference type="Proteomes" id="UP000182444"/>
    </source>
</evidence>
<evidence type="ECO:0000256" key="2">
    <source>
        <dbReference type="SAM" id="MobiDB-lite"/>
    </source>
</evidence>
<feature type="domain" description="Peptidase M28" evidence="6">
    <location>
        <begin position="429"/>
        <end position="608"/>
    </location>
</feature>
<dbReference type="PANTHER" id="PTHR10404:SF46">
    <property type="entry name" value="VACUOLAR PROTEIN SORTING-ASSOCIATED PROTEIN 70"/>
    <property type="match status" value="1"/>
</dbReference>
<reference evidence="8 10" key="2">
    <citation type="submission" date="2018-07" db="EMBL/GenBank/DDBJ databases">
        <title>Draft Genome Assemblies for Five Robust Yarrowia lipolytica Strains Exhibiting High Lipid Production and Pentose Sugar Utilization and Sugar Alcohol Secretion from Undetoxified Lignocellulosic Biomass Hydrolysates.</title>
        <authorList>
            <consortium name="DOE Joint Genome Institute"/>
            <person name="Walker C."/>
            <person name="Ryu S."/>
            <person name="Na H."/>
            <person name="Zane M."/>
            <person name="LaButti K."/>
            <person name="Lipzen A."/>
            <person name="Haridas S."/>
            <person name="Barry K."/>
            <person name="Grigoriev I.V."/>
            <person name="Quarterman J."/>
            <person name="Slininger P."/>
            <person name="Dien B."/>
            <person name="Trinh C.T."/>
        </authorList>
    </citation>
    <scope>NUCLEOTIDE SEQUENCE [LARGE SCALE GENOMIC DNA]</scope>
    <source>
        <strain evidence="8 10">YB392</strain>
    </source>
</reference>
<feature type="transmembrane region" description="Helical" evidence="3">
    <location>
        <begin position="121"/>
        <end position="140"/>
    </location>
</feature>
<dbReference type="VEuPathDB" id="FungiDB:YALI1_A21449g"/>
<evidence type="ECO:0000256" key="3">
    <source>
        <dbReference type="SAM" id="Phobius"/>
    </source>
</evidence>
<dbReference type="Proteomes" id="UP000256601">
    <property type="component" value="Unassembled WGS sequence"/>
</dbReference>
<dbReference type="PANTHER" id="PTHR10404">
    <property type="entry name" value="N-ACETYLATED-ALPHA-LINKED ACIDIC DIPEPTIDASE"/>
    <property type="match status" value="1"/>
</dbReference>
<proteinExistence type="inferred from homology"/>
<dbReference type="SUPFAM" id="SSF53187">
    <property type="entry name" value="Zn-dependent exopeptidases"/>
    <property type="match status" value="1"/>
</dbReference>
<evidence type="ECO:0000313" key="7">
    <source>
        <dbReference type="EMBL" id="AOW00928.1"/>
    </source>
</evidence>
<accession>A0A1D8N5L7</accession>
<dbReference type="AlphaFoldDB" id="A0A1D8N5L7"/>
<dbReference type="Gene3D" id="3.50.30.30">
    <property type="match status" value="1"/>
</dbReference>
<dbReference type="KEGG" id="yli:2906509"/>
<feature type="region of interest" description="Disordered" evidence="2">
    <location>
        <begin position="1"/>
        <end position="31"/>
    </location>
</feature>
<protein>
    <submittedName>
        <fullName evidence="7">Uncharacterized protein</fullName>
    </submittedName>
</protein>
<dbReference type="SUPFAM" id="SSF52025">
    <property type="entry name" value="PA domain"/>
    <property type="match status" value="1"/>
</dbReference>
<sequence>MTVEEMAQVTPSSPPPVYDAEDDESRQNLLHESRDSSFEIEQFELDDSPSGPLPGGSHPNASTSTLARAQQVAQNVATYSSKLFTPVKQLLDPVARFWHKCSVAMDVELARWGNPLILKRLVYLVFVSTFVILAILFGLVPNNRNSFGLPDAMATREDLLTYMREVLESSEMKSRLDYMSSMTHAAGTSGDLTLAKYVANEFKRYNLDNVEVKEIKGYVVMADNGQVGWEVVGEQGNQKREDQFGQTPEENSVPAFMANSHPGEAEGHAIFANYGTDADFKALEAAGIKLEGAIVFVAYNNVPTGLKVQTAQYHGAAAVVVFSNDPENADAVRRDTTTNVLMSPGFVNFPGGPRSYRPSKGVDPGDATAGSKIPVVPASLKDVAPVLQKLKSGARYDNDGVRYSGDDKSNVRIKVRNNVKTDEQHPLWNVFGRIEGNQQPDLNVIVGSARDAACFGAMDPMSGQIVMLEAARIISGMTQHLQWYPERTITFASWDGSKQGFAGSNERPIVFGHDLCDETTAYINVADAVTGSEFQAHGHPYFNNIVRKALVEVKSPQNESFVDHWPEKRVKQFRQAGDYMGLLSTCGIPSIDVGFKGSSFPHDTCKDTVGWRDEFLPDSIDYLKAMVEIVVRLALSSADDPVLPIDTAYYASEMRSYVDDLIKYSEEADPNFVHDFRGLDAAVARVETFSQKFIDATSQYSEITRAMEFPNNAAIRHSNNIALRKFESRLLEPRSPEEPRSWAQHCIFSPQAVPQEDFEWYTFGNIRDQLRLKRHDKAQELMQNAAHRIYKIYGNI</sequence>
<keyword evidence="3" id="KW-1133">Transmembrane helix</keyword>
<dbReference type="Pfam" id="PF02225">
    <property type="entry name" value="PA"/>
    <property type="match status" value="1"/>
</dbReference>
<feature type="domain" description="Transferrin receptor-like dimerisation" evidence="5">
    <location>
        <begin position="675"/>
        <end position="791"/>
    </location>
</feature>
<dbReference type="eggNOG" id="KOG2195">
    <property type="taxonomic scope" value="Eukaryota"/>
</dbReference>
<keyword evidence="3" id="KW-0812">Transmembrane</keyword>
<dbReference type="InterPro" id="IPR046450">
    <property type="entry name" value="PA_dom_sf"/>
</dbReference>
<gene>
    <name evidence="8" type="ORF">B0I71DRAFT_136007</name>
    <name evidence="7" type="ORF">YALI1_A21449g</name>
</gene>
<dbReference type="SUPFAM" id="SSF47672">
    <property type="entry name" value="Transferrin receptor-like dimerisation domain"/>
    <property type="match status" value="1"/>
</dbReference>
<dbReference type="EMBL" id="CP017553">
    <property type="protein sequence ID" value="AOW00928.1"/>
    <property type="molecule type" value="Genomic_DNA"/>
</dbReference>
<dbReference type="CDD" id="cd03874">
    <property type="entry name" value="M28_PMSA_TfR_like"/>
    <property type="match status" value="1"/>
</dbReference>
<dbReference type="Gene3D" id="3.40.630.10">
    <property type="entry name" value="Zn peptidases"/>
    <property type="match status" value="1"/>
</dbReference>
<organism evidence="7 9">
    <name type="scientific">Yarrowia lipolytica</name>
    <name type="common">Candida lipolytica</name>
    <dbReference type="NCBI Taxonomy" id="4952"/>
    <lineage>
        <taxon>Eukaryota</taxon>
        <taxon>Fungi</taxon>
        <taxon>Dikarya</taxon>
        <taxon>Ascomycota</taxon>
        <taxon>Saccharomycotina</taxon>
        <taxon>Dipodascomycetes</taxon>
        <taxon>Dipodascales</taxon>
        <taxon>Dipodascales incertae sedis</taxon>
        <taxon>Yarrowia</taxon>
    </lineage>
</organism>
<name>A0A1D8N5L7_YARLL</name>
<evidence type="ECO:0000259" key="5">
    <source>
        <dbReference type="Pfam" id="PF04253"/>
    </source>
</evidence>
<evidence type="ECO:0000313" key="10">
    <source>
        <dbReference type="Proteomes" id="UP000256601"/>
    </source>
</evidence>
<reference evidence="7 9" key="1">
    <citation type="journal article" date="2016" name="PLoS ONE">
        <title>Sequence Assembly of Yarrowia lipolytica Strain W29/CLIB89 Shows Transposable Element Diversity.</title>
        <authorList>
            <person name="Magnan C."/>
            <person name="Yu J."/>
            <person name="Chang I."/>
            <person name="Jahn E."/>
            <person name="Kanomata Y."/>
            <person name="Wu J."/>
            <person name="Zeller M."/>
            <person name="Oakes M."/>
            <person name="Baldi P."/>
            <person name="Sandmeyer S."/>
        </authorList>
    </citation>
    <scope>NUCLEOTIDE SEQUENCE [LARGE SCALE GENOMIC DNA]</scope>
    <source>
        <strain evidence="7">CLIB89</strain>
        <strain evidence="9">CLIB89(W29)</strain>
    </source>
</reference>
<evidence type="ECO:0000313" key="8">
    <source>
        <dbReference type="EMBL" id="RDW23411.1"/>
    </source>
</evidence>
<dbReference type="Proteomes" id="UP000182444">
    <property type="component" value="Chromosome 1A"/>
</dbReference>
<dbReference type="EMBL" id="KZ859087">
    <property type="protein sequence ID" value="RDW23411.1"/>
    <property type="molecule type" value="Genomic_DNA"/>
</dbReference>
<dbReference type="VEuPathDB" id="FungiDB:YALI0_A20416g"/>
<dbReference type="InterPro" id="IPR007484">
    <property type="entry name" value="Peptidase_M28"/>
</dbReference>
<dbReference type="InterPro" id="IPR007365">
    <property type="entry name" value="TFR-like_dimer_dom"/>
</dbReference>
<dbReference type="FunFam" id="3.40.630.10:FF:000101">
    <property type="entry name" value="N-acetylated alpha-linked acidic dipeptidase like 1"/>
    <property type="match status" value="1"/>
</dbReference>
<dbReference type="GO" id="GO:0004180">
    <property type="term" value="F:carboxypeptidase activity"/>
    <property type="evidence" value="ECO:0007669"/>
    <property type="project" value="TreeGrafter"/>
</dbReference>
<evidence type="ECO:0000256" key="1">
    <source>
        <dbReference type="ARBA" id="ARBA00005634"/>
    </source>
</evidence>
<dbReference type="OrthoDB" id="5841748at2759"/>
<dbReference type="Pfam" id="PF04253">
    <property type="entry name" value="TFR_dimer"/>
    <property type="match status" value="1"/>
</dbReference>
<feature type="domain" description="PA" evidence="4">
    <location>
        <begin position="269"/>
        <end position="331"/>
    </location>
</feature>
<keyword evidence="3" id="KW-0472">Membrane</keyword>
<dbReference type="InterPro" id="IPR039373">
    <property type="entry name" value="Peptidase_M28B"/>
</dbReference>
<dbReference type="InterPro" id="IPR036757">
    <property type="entry name" value="TFR-like_dimer_dom_sf"/>
</dbReference>
<comment type="similarity">
    <text evidence="1">Belongs to the peptidase M28 family. M28B subfamily.</text>
</comment>
<dbReference type="InterPro" id="IPR003137">
    <property type="entry name" value="PA_domain"/>
</dbReference>
<evidence type="ECO:0000259" key="4">
    <source>
        <dbReference type="Pfam" id="PF02225"/>
    </source>
</evidence>
<evidence type="ECO:0000259" key="6">
    <source>
        <dbReference type="Pfam" id="PF04389"/>
    </source>
</evidence>
<dbReference type="Pfam" id="PF04389">
    <property type="entry name" value="Peptidase_M28"/>
    <property type="match status" value="1"/>
</dbReference>
<dbReference type="Gene3D" id="1.20.930.40">
    <property type="entry name" value="Transferrin receptor-like, dimerisation domain"/>
    <property type="match status" value="1"/>
</dbReference>